<evidence type="ECO:0000256" key="11">
    <source>
        <dbReference type="ARBA" id="ARBA00023286"/>
    </source>
</evidence>
<protein>
    <recommendedName>
        <fullName evidence="21">Neurotransmitter-gated ion-channel ligand-binding domain-containing protein</fullName>
    </recommendedName>
</protein>
<evidence type="ECO:0000256" key="13">
    <source>
        <dbReference type="ARBA" id="ARBA00034099"/>
    </source>
</evidence>
<evidence type="ECO:0000256" key="5">
    <source>
        <dbReference type="ARBA" id="ARBA00023018"/>
    </source>
</evidence>
<dbReference type="Pfam" id="PF02931">
    <property type="entry name" value="Neur_chan_LBD"/>
    <property type="match status" value="1"/>
</dbReference>
<feature type="chain" id="PRO_5008788129" description="Neurotransmitter-gated ion-channel ligand-binding domain-containing protein" evidence="15">
    <location>
        <begin position="24"/>
        <end position="505"/>
    </location>
</feature>
<dbReference type="EMBL" id="AMQN01008204">
    <property type="status" value="NOT_ANNOTATED_CDS"/>
    <property type="molecule type" value="Genomic_DNA"/>
</dbReference>
<reference evidence="20" key="1">
    <citation type="submission" date="2012-12" db="EMBL/GenBank/DDBJ databases">
        <authorList>
            <person name="Hellsten U."/>
            <person name="Grimwood J."/>
            <person name="Chapman J.A."/>
            <person name="Shapiro H."/>
            <person name="Aerts A."/>
            <person name="Otillar R.P."/>
            <person name="Terry A.Y."/>
            <person name="Boore J.L."/>
            <person name="Simakov O."/>
            <person name="Marletaz F."/>
            <person name="Cho S.-J."/>
            <person name="Edsinger-Gonzales E."/>
            <person name="Havlak P."/>
            <person name="Kuo D.-H."/>
            <person name="Larsson T."/>
            <person name="Lv J."/>
            <person name="Arendt D."/>
            <person name="Savage R."/>
            <person name="Osoegawa K."/>
            <person name="de Jong P."/>
            <person name="Lindberg D.R."/>
            <person name="Seaver E.C."/>
            <person name="Weisblat D.A."/>
            <person name="Putnam N.H."/>
            <person name="Grigoriev I.V."/>
            <person name="Rokhsar D.S."/>
        </authorList>
    </citation>
    <scope>NUCLEOTIDE SEQUENCE</scope>
    <source>
        <strain evidence="20">I ESC-2004</strain>
    </source>
</reference>
<dbReference type="InterPro" id="IPR036734">
    <property type="entry name" value="Neur_chan_lig-bd_sf"/>
</dbReference>
<evidence type="ECO:0000259" key="16">
    <source>
        <dbReference type="Pfam" id="PF02931"/>
    </source>
</evidence>
<comment type="subcellular location">
    <subcellularLocation>
        <location evidence="13">Synaptic cell membrane</location>
        <topology evidence="13">Multi-pass membrane protein</topology>
    </subcellularLocation>
</comment>
<feature type="transmembrane region" description="Helical" evidence="14">
    <location>
        <begin position="236"/>
        <end position="260"/>
    </location>
</feature>
<keyword evidence="3 14" id="KW-0812">Transmembrane</keyword>
<dbReference type="InterPro" id="IPR006029">
    <property type="entry name" value="Neurotrans-gated_channel_TM"/>
</dbReference>
<dbReference type="Proteomes" id="UP000014760">
    <property type="component" value="Unassembled WGS sequence"/>
</dbReference>
<keyword evidence="6" id="KW-0406">Ion transport</keyword>
<dbReference type="GO" id="GO:0004888">
    <property type="term" value="F:transmembrane signaling receptor activity"/>
    <property type="evidence" value="ECO:0007669"/>
    <property type="project" value="InterPro"/>
</dbReference>
<evidence type="ECO:0000256" key="6">
    <source>
        <dbReference type="ARBA" id="ARBA00023065"/>
    </source>
</evidence>
<keyword evidence="2" id="KW-1003">Cell membrane</keyword>
<sequence length="505" mass="57839">MARRANMQTVVVLAMFLLGASLGDPDSRRLYDDLLEKGYSKLARPVRNSSHPVRVSFGLRFTQLIDVDEKNEIMTTNMWAVQEWTDSNLVWTPAEYGGLDVLYVPADHIWLPDVVLSNSADGQYDMADKTPAIVTYEGRVRWTPPAIFRSICNMDVEFFPFDEQVDMQHIWHKTPNDTHTLDEERIDVGIDMQMFIPSQEWDVLAVPAQRNTKTYPCCAEPYPDVTFNITLRRKTLFYTFNIILPCVCINMLTLTCFYVPCDCHEKISICITILLSLSMFQLLLLDLVPGTSMKTPLLGKYILFTLIILCGSIFCSVISLNVHYRGNKVGVMGKFTKWFFLEMLAKVLCIRLPSPAAHDEYMHNHWVPPWRHSADISRPSLTKLCRKGSKIKTAMRRYTAEQVDEQYPGFSISPAFLEAAEKCAECDRLIEHPTTYKAMDGITFIATHHIDAYFAKHMKNDWICMAMVVDRFLLWIYLTLTLVCTLVILLSAPSLFDTRQGFGVN</sequence>
<dbReference type="STRING" id="283909.R7UKN8"/>
<dbReference type="Gene3D" id="2.70.170.10">
    <property type="entry name" value="Neurotransmitter-gated ion-channel ligand-binding domain"/>
    <property type="match status" value="1"/>
</dbReference>
<feature type="domain" description="Neurotransmitter-gated ion-channel transmembrane" evidence="17">
    <location>
        <begin position="242"/>
        <end position="489"/>
    </location>
</feature>
<evidence type="ECO:0000256" key="1">
    <source>
        <dbReference type="ARBA" id="ARBA00022448"/>
    </source>
</evidence>
<evidence type="ECO:0000256" key="4">
    <source>
        <dbReference type="ARBA" id="ARBA00022989"/>
    </source>
</evidence>
<evidence type="ECO:0000259" key="17">
    <source>
        <dbReference type="Pfam" id="PF02932"/>
    </source>
</evidence>
<organism evidence="18">
    <name type="scientific">Capitella teleta</name>
    <name type="common">Polychaete worm</name>
    <dbReference type="NCBI Taxonomy" id="283909"/>
    <lineage>
        <taxon>Eukaryota</taxon>
        <taxon>Metazoa</taxon>
        <taxon>Spiralia</taxon>
        <taxon>Lophotrochozoa</taxon>
        <taxon>Annelida</taxon>
        <taxon>Polychaeta</taxon>
        <taxon>Sedentaria</taxon>
        <taxon>Scolecida</taxon>
        <taxon>Capitellidae</taxon>
        <taxon>Capitella</taxon>
    </lineage>
</organism>
<keyword evidence="1" id="KW-0813">Transport</keyword>
<dbReference type="Pfam" id="PF02932">
    <property type="entry name" value="Neur_chan_memb"/>
    <property type="match status" value="1"/>
</dbReference>
<dbReference type="EnsemblMetazoa" id="CapteT221484">
    <property type="protein sequence ID" value="CapteP221484"/>
    <property type="gene ID" value="CapteG221484"/>
</dbReference>
<dbReference type="Gene3D" id="1.20.58.390">
    <property type="entry name" value="Neurotransmitter-gated ion-channel transmembrane domain"/>
    <property type="match status" value="2"/>
</dbReference>
<evidence type="ECO:0000313" key="20">
    <source>
        <dbReference type="Proteomes" id="UP000014760"/>
    </source>
</evidence>
<evidence type="ECO:0000256" key="8">
    <source>
        <dbReference type="ARBA" id="ARBA00023157"/>
    </source>
</evidence>
<evidence type="ECO:0000256" key="3">
    <source>
        <dbReference type="ARBA" id="ARBA00022692"/>
    </source>
</evidence>
<reference evidence="18 20" key="2">
    <citation type="journal article" date="2013" name="Nature">
        <title>Insights into bilaterian evolution from three spiralian genomes.</title>
        <authorList>
            <person name="Simakov O."/>
            <person name="Marletaz F."/>
            <person name="Cho S.J."/>
            <person name="Edsinger-Gonzales E."/>
            <person name="Havlak P."/>
            <person name="Hellsten U."/>
            <person name="Kuo D.H."/>
            <person name="Larsson T."/>
            <person name="Lv J."/>
            <person name="Arendt D."/>
            <person name="Savage R."/>
            <person name="Osoegawa K."/>
            <person name="de Jong P."/>
            <person name="Grimwood J."/>
            <person name="Chapman J.A."/>
            <person name="Shapiro H."/>
            <person name="Aerts A."/>
            <person name="Otillar R.P."/>
            <person name="Terry A.Y."/>
            <person name="Boore J.L."/>
            <person name="Grigoriev I.V."/>
            <person name="Lindberg D.R."/>
            <person name="Seaver E.C."/>
            <person name="Weisblat D.A."/>
            <person name="Putnam N.H."/>
            <person name="Rokhsar D.S."/>
        </authorList>
    </citation>
    <scope>NUCLEOTIDE SEQUENCE</scope>
    <source>
        <strain evidence="18 20">I ESC-2004</strain>
    </source>
</reference>
<dbReference type="EMBL" id="KB302404">
    <property type="protein sequence ID" value="ELU04363.1"/>
    <property type="molecule type" value="Genomic_DNA"/>
</dbReference>
<evidence type="ECO:0000256" key="9">
    <source>
        <dbReference type="ARBA" id="ARBA00023170"/>
    </source>
</evidence>
<evidence type="ECO:0000256" key="15">
    <source>
        <dbReference type="SAM" id="SignalP"/>
    </source>
</evidence>
<evidence type="ECO:0000256" key="14">
    <source>
        <dbReference type="SAM" id="Phobius"/>
    </source>
</evidence>
<dbReference type="InterPro" id="IPR006201">
    <property type="entry name" value="Neur_channel"/>
</dbReference>
<dbReference type="HOGENOM" id="CLU_018074_1_0_1"/>
<dbReference type="FunFam" id="2.70.170.10:FF:000013">
    <property type="entry name" value="Acetylcholine receptor subunit alpha"/>
    <property type="match status" value="1"/>
</dbReference>
<keyword evidence="8" id="KW-1015">Disulfide bond</keyword>
<dbReference type="AlphaFoldDB" id="R7UKN8"/>
<dbReference type="SUPFAM" id="SSF90112">
    <property type="entry name" value="Neurotransmitter-gated ion-channel transmembrane pore"/>
    <property type="match status" value="1"/>
</dbReference>
<evidence type="ECO:0008006" key="21">
    <source>
        <dbReference type="Google" id="ProtNLM"/>
    </source>
</evidence>
<evidence type="ECO:0000256" key="7">
    <source>
        <dbReference type="ARBA" id="ARBA00023136"/>
    </source>
</evidence>
<keyword evidence="15" id="KW-0732">Signal</keyword>
<dbReference type="SUPFAM" id="SSF63712">
    <property type="entry name" value="Nicotinic receptor ligand binding domain-like"/>
    <property type="match status" value="1"/>
</dbReference>
<feature type="transmembrane region" description="Helical" evidence="14">
    <location>
        <begin position="472"/>
        <end position="496"/>
    </location>
</feature>
<evidence type="ECO:0000256" key="10">
    <source>
        <dbReference type="ARBA" id="ARBA00023180"/>
    </source>
</evidence>
<dbReference type="InterPro" id="IPR036719">
    <property type="entry name" value="Neuro-gated_channel_TM_sf"/>
</dbReference>
<dbReference type="OrthoDB" id="5975154at2759"/>
<name>R7UKN8_CAPTE</name>
<keyword evidence="12" id="KW-0407">Ion channel</keyword>
<evidence type="ECO:0000313" key="18">
    <source>
        <dbReference type="EMBL" id="ELU04363.1"/>
    </source>
</evidence>
<dbReference type="CDD" id="cd19064">
    <property type="entry name" value="LGIC_TM_nAChR"/>
    <property type="match status" value="1"/>
</dbReference>
<dbReference type="GO" id="GO:0045211">
    <property type="term" value="C:postsynaptic membrane"/>
    <property type="evidence" value="ECO:0007669"/>
    <property type="project" value="InterPro"/>
</dbReference>
<keyword evidence="20" id="KW-1185">Reference proteome</keyword>
<feature type="transmembrane region" description="Helical" evidence="14">
    <location>
        <begin position="301"/>
        <end position="324"/>
    </location>
</feature>
<dbReference type="InterPro" id="IPR006202">
    <property type="entry name" value="Neur_chan_lig-bd"/>
</dbReference>
<dbReference type="InterPro" id="IPR038050">
    <property type="entry name" value="Neuro_actylchol_rec"/>
</dbReference>
<feature type="domain" description="Neurotransmitter-gated ion-channel ligand-binding" evidence="16">
    <location>
        <begin position="28"/>
        <end position="235"/>
    </location>
</feature>
<accession>R7UKN8</accession>
<gene>
    <name evidence="18" type="ORF">CAPTEDRAFT_221484</name>
</gene>
<dbReference type="PRINTS" id="PR00254">
    <property type="entry name" value="NICOTINICR"/>
</dbReference>
<feature type="transmembrane region" description="Helical" evidence="14">
    <location>
        <begin position="267"/>
        <end position="289"/>
    </location>
</feature>
<keyword evidence="5" id="KW-0770">Synapse</keyword>
<proteinExistence type="predicted"/>
<evidence type="ECO:0000313" key="19">
    <source>
        <dbReference type="EnsemblMetazoa" id="CapteP221484"/>
    </source>
</evidence>
<evidence type="ECO:0000256" key="12">
    <source>
        <dbReference type="ARBA" id="ARBA00023303"/>
    </source>
</evidence>
<dbReference type="InterPro" id="IPR002394">
    <property type="entry name" value="Nicotinic_acetylcholine_rcpt"/>
</dbReference>
<keyword evidence="10" id="KW-0325">Glycoprotein</keyword>
<keyword evidence="11" id="KW-1071">Ligand-gated ion channel</keyword>
<keyword evidence="4 14" id="KW-1133">Transmembrane helix</keyword>
<feature type="signal peptide" evidence="15">
    <location>
        <begin position="1"/>
        <end position="23"/>
    </location>
</feature>
<dbReference type="GO" id="GO:0022848">
    <property type="term" value="F:acetylcholine-gated monoatomic cation-selective channel activity"/>
    <property type="evidence" value="ECO:0007669"/>
    <property type="project" value="InterPro"/>
</dbReference>
<keyword evidence="7 14" id="KW-0472">Membrane</keyword>
<evidence type="ECO:0000256" key="2">
    <source>
        <dbReference type="ARBA" id="ARBA00022475"/>
    </source>
</evidence>
<keyword evidence="9" id="KW-0675">Receptor</keyword>
<dbReference type="PRINTS" id="PR00252">
    <property type="entry name" value="NRIONCHANNEL"/>
</dbReference>
<dbReference type="OMA" id="KHQQRSF"/>
<reference evidence="19" key="3">
    <citation type="submission" date="2015-06" db="UniProtKB">
        <authorList>
            <consortium name="EnsemblMetazoa"/>
        </authorList>
    </citation>
    <scope>IDENTIFICATION</scope>
</reference>
<dbReference type="PANTHER" id="PTHR18945">
    <property type="entry name" value="NEUROTRANSMITTER GATED ION CHANNEL"/>
    <property type="match status" value="1"/>
</dbReference>